<feature type="non-terminal residue" evidence="1">
    <location>
        <position position="126"/>
    </location>
</feature>
<reference evidence="1 2" key="1">
    <citation type="submission" date="2015-09" db="EMBL/GenBank/DDBJ databases">
        <title>Draft genome of the parasitic nematode Teladorsagia circumcincta isolate WARC Sus (inbred).</title>
        <authorList>
            <person name="Mitreva M."/>
        </authorList>
    </citation>
    <scope>NUCLEOTIDE SEQUENCE [LARGE SCALE GENOMIC DNA]</scope>
    <source>
        <strain evidence="1 2">S</strain>
    </source>
</reference>
<sequence length="126" mass="14253">MKRDVAWPHAMTRTAGRMPFTPYAPRTISVNHGSIQQQKVEQLPRKNNAEIERRSAYRVCQPVLTMIKHCSEAAGAGAVDGDEKFIGNLVHEMRSVEYSSEILTPLQMWYLQSSLQSIYFPKGSAE</sequence>
<keyword evidence="2" id="KW-1185">Reference proteome</keyword>
<organism evidence="1 2">
    <name type="scientific">Teladorsagia circumcincta</name>
    <name type="common">Brown stomach worm</name>
    <name type="synonym">Ostertagia circumcincta</name>
    <dbReference type="NCBI Taxonomy" id="45464"/>
    <lineage>
        <taxon>Eukaryota</taxon>
        <taxon>Metazoa</taxon>
        <taxon>Ecdysozoa</taxon>
        <taxon>Nematoda</taxon>
        <taxon>Chromadorea</taxon>
        <taxon>Rhabditida</taxon>
        <taxon>Rhabditina</taxon>
        <taxon>Rhabditomorpha</taxon>
        <taxon>Strongyloidea</taxon>
        <taxon>Trichostrongylidae</taxon>
        <taxon>Teladorsagia</taxon>
    </lineage>
</organism>
<gene>
    <name evidence="1" type="ORF">TELCIR_04816</name>
</gene>
<accession>A0A2G9USJ1</accession>
<evidence type="ECO:0000313" key="2">
    <source>
        <dbReference type="Proteomes" id="UP000230423"/>
    </source>
</evidence>
<name>A0A2G9USJ1_TELCI</name>
<dbReference type="Proteomes" id="UP000230423">
    <property type="component" value="Unassembled WGS sequence"/>
</dbReference>
<dbReference type="OrthoDB" id="289228at2759"/>
<protein>
    <submittedName>
        <fullName evidence="1">Uncharacterized protein</fullName>
    </submittedName>
</protein>
<dbReference type="AlphaFoldDB" id="A0A2G9USJ1"/>
<proteinExistence type="predicted"/>
<evidence type="ECO:0000313" key="1">
    <source>
        <dbReference type="EMBL" id="PIO73224.1"/>
    </source>
</evidence>
<dbReference type="EMBL" id="KZ345495">
    <property type="protein sequence ID" value="PIO73224.1"/>
    <property type="molecule type" value="Genomic_DNA"/>
</dbReference>